<dbReference type="Proteomes" id="UP001163387">
    <property type="component" value="Chromosome"/>
</dbReference>
<organism evidence="1 2">
    <name type="scientific">Spiroplasma ixodetis</name>
    <dbReference type="NCBI Taxonomy" id="2141"/>
    <lineage>
        <taxon>Bacteria</taxon>
        <taxon>Bacillati</taxon>
        <taxon>Mycoplasmatota</taxon>
        <taxon>Mollicutes</taxon>
        <taxon>Entomoplasmatales</taxon>
        <taxon>Spiroplasmataceae</taxon>
        <taxon>Spiroplasma</taxon>
    </lineage>
</organism>
<proteinExistence type="predicted"/>
<accession>A0ABM8BSS1</accession>
<protein>
    <recommendedName>
        <fullName evidence="3">Acetyltransferase</fullName>
    </recommendedName>
</protein>
<evidence type="ECO:0008006" key="3">
    <source>
        <dbReference type="Google" id="ProtNLM"/>
    </source>
</evidence>
<reference evidence="1 2" key="1">
    <citation type="journal article" date="2022" name="Front. Microbiol.">
        <title>Male-killing mechanisms vary between Spiroplasma species.</title>
        <authorList>
            <person name="Arai H."/>
            <person name="Inoue M."/>
            <person name="Kageyama D."/>
        </authorList>
    </citation>
    <scope>NUCLEOTIDE SEQUENCE [LARGE SCALE GENOMIC DNA]</scope>
    <source>
        <strain evidence="2">sHm</strain>
    </source>
</reference>
<name>A0ABM8BSS1_9MOLU</name>
<evidence type="ECO:0000313" key="2">
    <source>
        <dbReference type="Proteomes" id="UP001163387"/>
    </source>
</evidence>
<dbReference type="RefSeq" id="WP_281748955.1">
    <property type="nucleotide sequence ID" value="NZ_AP026933.1"/>
</dbReference>
<dbReference type="EMBL" id="AP026933">
    <property type="protein sequence ID" value="BDT02680.1"/>
    <property type="molecule type" value="Genomic_DNA"/>
</dbReference>
<keyword evidence="2" id="KW-1185">Reference proteome</keyword>
<sequence length="233" mass="27821">MGWSRRIKKIKEYFSDENQPNLDISKLSEDNEKKTPFFNRFKKQKKTNKSSTLTNNKKRNNIFLNFRRRSTIQIIKHLENKNIFNLFFYTDVSNITLILEQGIKPSSQIKLLPKQEYIVWTYLEHATYLELELGNSTRHFFWKWCAEQNVDVNKIAIISVDIHKLFQNTVKDWGLNVDTNRVQIYETIPVEAIDWILVKDRKMFRLAKLYIDNQRLKLKLFQVNNGNITLGSD</sequence>
<gene>
    <name evidence="1" type="ORF">SHM_03260</name>
</gene>
<evidence type="ECO:0000313" key="1">
    <source>
        <dbReference type="EMBL" id="BDT02680.1"/>
    </source>
</evidence>